<dbReference type="Proteomes" id="UP000186922">
    <property type="component" value="Unassembled WGS sequence"/>
</dbReference>
<dbReference type="EMBL" id="BDGG01000024">
    <property type="protein sequence ID" value="GAV09637.1"/>
    <property type="molecule type" value="Genomic_DNA"/>
</dbReference>
<evidence type="ECO:0000256" key="1">
    <source>
        <dbReference type="SAM" id="MobiDB-lite"/>
    </source>
</evidence>
<reference evidence="2 3" key="1">
    <citation type="journal article" date="2016" name="Nat. Commun.">
        <title>Extremotolerant tardigrade genome and improved radiotolerance of human cultured cells by tardigrade-unique protein.</title>
        <authorList>
            <person name="Hashimoto T."/>
            <person name="Horikawa D.D."/>
            <person name="Saito Y."/>
            <person name="Kuwahara H."/>
            <person name="Kozuka-Hata H."/>
            <person name="Shin-I T."/>
            <person name="Minakuchi Y."/>
            <person name="Ohishi K."/>
            <person name="Motoyama A."/>
            <person name="Aizu T."/>
            <person name="Enomoto A."/>
            <person name="Kondo K."/>
            <person name="Tanaka S."/>
            <person name="Hara Y."/>
            <person name="Koshikawa S."/>
            <person name="Sagara H."/>
            <person name="Miura T."/>
            <person name="Yokobori S."/>
            <person name="Miyagawa K."/>
            <person name="Suzuki Y."/>
            <person name="Kubo T."/>
            <person name="Oyama M."/>
            <person name="Kohara Y."/>
            <person name="Fujiyama A."/>
            <person name="Arakawa K."/>
            <person name="Katayama T."/>
            <person name="Toyoda A."/>
            <person name="Kunieda T."/>
        </authorList>
    </citation>
    <scope>NUCLEOTIDE SEQUENCE [LARGE SCALE GENOMIC DNA]</scope>
    <source>
        <strain evidence="2 3">YOKOZUNA-1</strain>
    </source>
</reference>
<accession>A0A1D1W8F1</accession>
<evidence type="ECO:0000313" key="3">
    <source>
        <dbReference type="Proteomes" id="UP000186922"/>
    </source>
</evidence>
<protein>
    <submittedName>
        <fullName evidence="2">Uncharacterized protein</fullName>
    </submittedName>
</protein>
<organism evidence="2 3">
    <name type="scientific">Ramazzottius varieornatus</name>
    <name type="common">Water bear</name>
    <name type="synonym">Tardigrade</name>
    <dbReference type="NCBI Taxonomy" id="947166"/>
    <lineage>
        <taxon>Eukaryota</taxon>
        <taxon>Metazoa</taxon>
        <taxon>Ecdysozoa</taxon>
        <taxon>Tardigrada</taxon>
        <taxon>Eutardigrada</taxon>
        <taxon>Parachela</taxon>
        <taxon>Hypsibioidea</taxon>
        <taxon>Ramazzottiidae</taxon>
        <taxon>Ramazzottius</taxon>
    </lineage>
</organism>
<name>A0A1D1W8F1_RAMVA</name>
<comment type="caution">
    <text evidence="2">The sequence shown here is derived from an EMBL/GenBank/DDBJ whole genome shotgun (WGS) entry which is preliminary data.</text>
</comment>
<feature type="region of interest" description="Disordered" evidence="1">
    <location>
        <begin position="1"/>
        <end position="22"/>
    </location>
</feature>
<proteinExistence type="predicted"/>
<sequence length="188" mass="19587">MASPAFRGTPTPPPVLPVSAPSAGAPGSFLVTNNVDHGIADSDGDSDADDIMDVVDDDGALLIPVMEVEAAAILENEAAANAAVAAAVASIDSNNHPAPGPPPPTANNNNNAASHPPLPPPPNPMGFLSRTWSTMHCGELMQDARLPVYSQFNRLASFRFCPISASRKMELAGRGWYCSGVNHELRLP</sequence>
<keyword evidence="3" id="KW-1185">Reference proteome</keyword>
<feature type="region of interest" description="Disordered" evidence="1">
    <location>
        <begin position="94"/>
        <end position="123"/>
    </location>
</feature>
<evidence type="ECO:0000313" key="2">
    <source>
        <dbReference type="EMBL" id="GAV09637.1"/>
    </source>
</evidence>
<dbReference type="AlphaFoldDB" id="A0A1D1W8F1"/>
<gene>
    <name evidence="2" type="primary">RvY_19141-1</name>
    <name evidence="2" type="synonym">RvY_19141.1</name>
    <name evidence="2" type="ORF">RvY_19141</name>
</gene>
<feature type="compositionally biased region" description="Low complexity" evidence="1">
    <location>
        <begin position="106"/>
        <end position="115"/>
    </location>
</feature>